<comment type="similarity">
    <text evidence="1 7 8">Belongs to the NDK family.</text>
</comment>
<proteinExistence type="inferred from homology"/>
<accession>A0A9N9EHE9</accession>
<evidence type="ECO:0000313" key="10">
    <source>
        <dbReference type="EMBL" id="CAG8678429.1"/>
    </source>
</evidence>
<dbReference type="AlphaFoldDB" id="A0A9N9EHE9"/>
<reference evidence="10" key="1">
    <citation type="submission" date="2021-06" db="EMBL/GenBank/DDBJ databases">
        <authorList>
            <person name="Kallberg Y."/>
            <person name="Tangrot J."/>
            <person name="Rosling A."/>
        </authorList>
    </citation>
    <scope>NUCLEOTIDE SEQUENCE</scope>
    <source>
        <strain evidence="10">IA702</strain>
    </source>
</reference>
<gene>
    <name evidence="10" type="ORF">POCULU_LOCUS11357</name>
</gene>
<dbReference type="Gene3D" id="3.30.70.141">
    <property type="entry name" value="Nucleoside diphosphate kinase-like domain"/>
    <property type="match status" value="1"/>
</dbReference>
<dbReference type="Pfam" id="PF00334">
    <property type="entry name" value="NDK"/>
    <property type="match status" value="1"/>
</dbReference>
<comment type="caution">
    <text evidence="7">Lacks conserved residue(s) required for the propagation of feature annotation.</text>
</comment>
<dbReference type="SMART" id="SM00562">
    <property type="entry name" value="NDK"/>
    <property type="match status" value="1"/>
</dbReference>
<dbReference type="GO" id="GO:0006241">
    <property type="term" value="P:CTP biosynthetic process"/>
    <property type="evidence" value="ECO:0007669"/>
    <property type="project" value="InterPro"/>
</dbReference>
<evidence type="ECO:0000256" key="8">
    <source>
        <dbReference type="RuleBase" id="RU004011"/>
    </source>
</evidence>
<dbReference type="EMBL" id="CAJVPJ010007936">
    <property type="protein sequence ID" value="CAG8678429.1"/>
    <property type="molecule type" value="Genomic_DNA"/>
</dbReference>
<keyword evidence="11" id="KW-1185">Reference proteome</keyword>
<keyword evidence="5" id="KW-0418">Kinase</keyword>
<dbReference type="GO" id="GO:0006183">
    <property type="term" value="P:GTP biosynthetic process"/>
    <property type="evidence" value="ECO:0007669"/>
    <property type="project" value="InterPro"/>
</dbReference>
<dbReference type="PANTHER" id="PTHR46161">
    <property type="entry name" value="NUCLEOSIDE DIPHOSPHATE KINASE"/>
    <property type="match status" value="1"/>
</dbReference>
<name>A0A9N9EHE9_9GLOM</name>
<evidence type="ECO:0000256" key="6">
    <source>
        <dbReference type="ARBA" id="ARBA00022840"/>
    </source>
</evidence>
<dbReference type="OrthoDB" id="2162449at2759"/>
<dbReference type="PANTHER" id="PTHR46161:SF3">
    <property type="entry name" value="NUCLEOSIDE DIPHOSPHATE KINASE DDB_G0292928-RELATED"/>
    <property type="match status" value="1"/>
</dbReference>
<dbReference type="Proteomes" id="UP000789572">
    <property type="component" value="Unassembled WGS sequence"/>
</dbReference>
<dbReference type="GO" id="GO:0004550">
    <property type="term" value="F:nucleoside diphosphate kinase activity"/>
    <property type="evidence" value="ECO:0007669"/>
    <property type="project" value="InterPro"/>
</dbReference>
<dbReference type="GO" id="GO:0006228">
    <property type="term" value="P:UTP biosynthetic process"/>
    <property type="evidence" value="ECO:0007669"/>
    <property type="project" value="InterPro"/>
</dbReference>
<dbReference type="PRINTS" id="PR01243">
    <property type="entry name" value="NUCDPKINASE"/>
</dbReference>
<feature type="domain" description="Nucleoside diphosphate kinase-like" evidence="9">
    <location>
        <begin position="1"/>
        <end position="61"/>
    </location>
</feature>
<dbReference type="PROSITE" id="PS51374">
    <property type="entry name" value="NDPK_LIKE"/>
    <property type="match status" value="1"/>
</dbReference>
<evidence type="ECO:0000313" key="11">
    <source>
        <dbReference type="Proteomes" id="UP000789572"/>
    </source>
</evidence>
<keyword evidence="6" id="KW-0067">ATP-binding</keyword>
<evidence type="ECO:0000256" key="4">
    <source>
        <dbReference type="ARBA" id="ARBA00022741"/>
    </source>
</evidence>
<evidence type="ECO:0000256" key="3">
    <source>
        <dbReference type="ARBA" id="ARBA00022679"/>
    </source>
</evidence>
<dbReference type="GO" id="GO:0005524">
    <property type="term" value="F:ATP binding"/>
    <property type="evidence" value="ECO:0007669"/>
    <property type="project" value="UniProtKB-KW"/>
</dbReference>
<organism evidence="10 11">
    <name type="scientific">Paraglomus occultum</name>
    <dbReference type="NCBI Taxonomy" id="144539"/>
    <lineage>
        <taxon>Eukaryota</taxon>
        <taxon>Fungi</taxon>
        <taxon>Fungi incertae sedis</taxon>
        <taxon>Mucoromycota</taxon>
        <taxon>Glomeromycotina</taxon>
        <taxon>Glomeromycetes</taxon>
        <taxon>Paraglomerales</taxon>
        <taxon>Paraglomeraceae</taxon>
        <taxon>Paraglomus</taxon>
    </lineage>
</organism>
<keyword evidence="3" id="KW-0808">Transferase</keyword>
<evidence type="ECO:0000259" key="9">
    <source>
        <dbReference type="SMART" id="SM00562"/>
    </source>
</evidence>
<keyword evidence="4" id="KW-0547">Nucleotide-binding</keyword>
<protein>
    <recommendedName>
        <fullName evidence="2">Nucleoside diphosphate kinase</fullName>
    </recommendedName>
</protein>
<evidence type="ECO:0000256" key="2">
    <source>
        <dbReference type="ARBA" id="ARBA00017632"/>
    </source>
</evidence>
<dbReference type="SUPFAM" id="SSF54919">
    <property type="entry name" value="Nucleoside diphosphate kinase, NDK"/>
    <property type="match status" value="1"/>
</dbReference>
<comment type="caution">
    <text evidence="10">The sequence shown here is derived from an EMBL/GenBank/DDBJ whole genome shotgun (WGS) entry which is preliminary data.</text>
</comment>
<dbReference type="InterPro" id="IPR001564">
    <property type="entry name" value="Nucleoside_diP_kinase"/>
</dbReference>
<dbReference type="InterPro" id="IPR034907">
    <property type="entry name" value="NDK-like_dom"/>
</dbReference>
<sequence>MLRLTSQQAEKFYEEHKEKPFFKDMVEFMSSYPVVIICLEGEDAIKLNRKIMGATNPLEAK</sequence>
<evidence type="ECO:0000256" key="7">
    <source>
        <dbReference type="PROSITE-ProRule" id="PRU00706"/>
    </source>
</evidence>
<dbReference type="InterPro" id="IPR036850">
    <property type="entry name" value="NDK-like_dom_sf"/>
</dbReference>
<feature type="non-terminal residue" evidence="10">
    <location>
        <position position="61"/>
    </location>
</feature>
<evidence type="ECO:0000256" key="1">
    <source>
        <dbReference type="ARBA" id="ARBA00008142"/>
    </source>
</evidence>
<evidence type="ECO:0000256" key="5">
    <source>
        <dbReference type="ARBA" id="ARBA00022777"/>
    </source>
</evidence>